<dbReference type="InterPro" id="IPR030381">
    <property type="entry name" value="G_DYNAMIN_dom"/>
</dbReference>
<dbReference type="InterPro" id="IPR027417">
    <property type="entry name" value="P-loop_NTPase"/>
</dbReference>
<evidence type="ECO:0000256" key="1">
    <source>
        <dbReference type="ARBA" id="ARBA00022741"/>
    </source>
</evidence>
<dbReference type="EMBL" id="CADCXU010033033">
    <property type="protein sequence ID" value="CAB0018602.1"/>
    <property type="molecule type" value="Genomic_DNA"/>
</dbReference>
<dbReference type="InterPro" id="IPR000375">
    <property type="entry name" value="Dynamin_stalk"/>
</dbReference>
<evidence type="ECO:0000313" key="5">
    <source>
        <dbReference type="Proteomes" id="UP000479000"/>
    </source>
</evidence>
<dbReference type="GO" id="GO:0031623">
    <property type="term" value="P:receptor internalization"/>
    <property type="evidence" value="ECO:0007669"/>
    <property type="project" value="TreeGrafter"/>
</dbReference>
<dbReference type="GO" id="GO:0005886">
    <property type="term" value="C:plasma membrane"/>
    <property type="evidence" value="ECO:0007669"/>
    <property type="project" value="TreeGrafter"/>
</dbReference>
<dbReference type="Pfam" id="PF01031">
    <property type="entry name" value="Dynamin_M"/>
    <property type="match status" value="2"/>
</dbReference>
<evidence type="ECO:0000256" key="2">
    <source>
        <dbReference type="ARBA" id="ARBA00023134"/>
    </source>
</evidence>
<dbReference type="GO" id="GO:0003924">
    <property type="term" value="F:GTPase activity"/>
    <property type="evidence" value="ECO:0007669"/>
    <property type="project" value="InterPro"/>
</dbReference>
<dbReference type="PANTHER" id="PTHR11566">
    <property type="entry name" value="DYNAMIN"/>
    <property type="match status" value="1"/>
</dbReference>
<dbReference type="AlphaFoldDB" id="A0A6H5HQA0"/>
<proteinExistence type="predicted"/>
<dbReference type="Gene3D" id="1.20.120.1240">
    <property type="entry name" value="Dynamin, middle domain"/>
    <property type="match status" value="1"/>
</dbReference>
<dbReference type="SMART" id="SM00053">
    <property type="entry name" value="DYNc"/>
    <property type="match status" value="1"/>
</dbReference>
<keyword evidence="1" id="KW-0547">Nucleotide-binding</keyword>
<dbReference type="OrthoDB" id="5061070at2759"/>
<dbReference type="Proteomes" id="UP000479000">
    <property type="component" value="Unassembled WGS sequence"/>
</dbReference>
<dbReference type="GO" id="GO:0005525">
    <property type="term" value="F:GTP binding"/>
    <property type="evidence" value="ECO:0007669"/>
    <property type="project" value="UniProtKB-KW"/>
</dbReference>
<dbReference type="InterPro" id="IPR001401">
    <property type="entry name" value="Dynamin_GTPase"/>
</dbReference>
<name>A0A6H5HQA0_9HEMI</name>
<dbReference type="GO" id="GO:0005737">
    <property type="term" value="C:cytoplasm"/>
    <property type="evidence" value="ECO:0007669"/>
    <property type="project" value="TreeGrafter"/>
</dbReference>
<feature type="non-terminal residue" evidence="4">
    <location>
        <position position="1"/>
    </location>
</feature>
<organism evidence="4 5">
    <name type="scientific">Nesidiocoris tenuis</name>
    <dbReference type="NCBI Taxonomy" id="355587"/>
    <lineage>
        <taxon>Eukaryota</taxon>
        <taxon>Metazoa</taxon>
        <taxon>Ecdysozoa</taxon>
        <taxon>Arthropoda</taxon>
        <taxon>Hexapoda</taxon>
        <taxon>Insecta</taxon>
        <taxon>Pterygota</taxon>
        <taxon>Neoptera</taxon>
        <taxon>Paraneoptera</taxon>
        <taxon>Hemiptera</taxon>
        <taxon>Heteroptera</taxon>
        <taxon>Panheteroptera</taxon>
        <taxon>Cimicomorpha</taxon>
        <taxon>Miridae</taxon>
        <taxon>Dicyphina</taxon>
        <taxon>Nesidiocoris</taxon>
    </lineage>
</organism>
<dbReference type="PANTHER" id="PTHR11566:SF212">
    <property type="entry name" value="DYNAMIN"/>
    <property type="match status" value="1"/>
</dbReference>
<dbReference type="PROSITE" id="PS51718">
    <property type="entry name" value="G_DYNAMIN_2"/>
    <property type="match status" value="1"/>
</dbReference>
<dbReference type="InterPro" id="IPR022812">
    <property type="entry name" value="Dynamin"/>
</dbReference>
<dbReference type="Gene3D" id="3.40.50.300">
    <property type="entry name" value="P-loop containing nucleotide triphosphate hydrolases"/>
    <property type="match status" value="1"/>
</dbReference>
<dbReference type="CDD" id="cd08771">
    <property type="entry name" value="DLP_1"/>
    <property type="match status" value="1"/>
</dbReference>
<reference evidence="4 5" key="1">
    <citation type="submission" date="2020-02" db="EMBL/GenBank/DDBJ databases">
        <authorList>
            <person name="Ferguson B K."/>
        </authorList>
    </citation>
    <scope>NUCLEOTIDE SEQUENCE [LARGE SCALE GENOMIC DNA]</scope>
</reference>
<protein>
    <recommendedName>
        <fullName evidence="3">Dynamin-type G domain-containing protein</fullName>
    </recommendedName>
</protein>
<evidence type="ECO:0000313" key="4">
    <source>
        <dbReference type="EMBL" id="CAB0018602.1"/>
    </source>
</evidence>
<gene>
    <name evidence="4" type="ORF">NTEN_LOCUS22422</name>
</gene>
<dbReference type="GO" id="GO:0016185">
    <property type="term" value="P:synaptic vesicle budding from presynaptic endocytic zone membrane"/>
    <property type="evidence" value="ECO:0007669"/>
    <property type="project" value="TreeGrafter"/>
</dbReference>
<evidence type="ECO:0000259" key="3">
    <source>
        <dbReference type="PROSITE" id="PS51718"/>
    </source>
</evidence>
<dbReference type="PRINTS" id="PR00195">
    <property type="entry name" value="DYNAMIN"/>
</dbReference>
<dbReference type="SUPFAM" id="SSF52540">
    <property type="entry name" value="P-loop containing nucleoside triphosphate hydrolases"/>
    <property type="match status" value="1"/>
</dbReference>
<dbReference type="GO" id="GO:0005874">
    <property type="term" value="C:microtubule"/>
    <property type="evidence" value="ECO:0007669"/>
    <property type="project" value="TreeGrafter"/>
</dbReference>
<sequence length="262" mass="29868">LNITLIDLPGLTKVPVGDQPVDIEAQIKDMIYQFITKETCLILAVTPANTDLATSDALQLAKGVDPDGVRTIGVITKLDLMDEGTDARDILENKLLPLRRGYVGVVNRSQKDIDGRKDIKAALAAERKFFLSMIQQLQSDFERTIEGSGSAQINTNELSGGAKINRLFHERFPFELVKMEFDEKELRREIAFAIRNIHARMPQPILDFQMSRYPRLREETERIITTFVRQREQLCKDQLLILNDCELAYMNTNHEDFIGFAK</sequence>
<feature type="domain" description="Dynamin-type G" evidence="3">
    <location>
        <begin position="1"/>
        <end position="173"/>
    </location>
</feature>
<dbReference type="GO" id="GO:0008017">
    <property type="term" value="F:microtubule binding"/>
    <property type="evidence" value="ECO:0007669"/>
    <property type="project" value="TreeGrafter"/>
</dbReference>
<dbReference type="GO" id="GO:0098793">
    <property type="term" value="C:presynapse"/>
    <property type="evidence" value="ECO:0007669"/>
    <property type="project" value="GOC"/>
</dbReference>
<keyword evidence="2" id="KW-0342">GTP-binding</keyword>
<dbReference type="Pfam" id="PF00350">
    <property type="entry name" value="Dynamin_N"/>
    <property type="match status" value="1"/>
</dbReference>
<accession>A0A6H5HQA0</accession>
<keyword evidence="5" id="KW-1185">Reference proteome</keyword>
<dbReference type="InterPro" id="IPR045063">
    <property type="entry name" value="Dynamin_N"/>
</dbReference>